<feature type="region of interest" description="Disordered" evidence="1">
    <location>
        <begin position="1"/>
        <end position="227"/>
    </location>
</feature>
<dbReference type="EMBL" id="CADCUQ010000735">
    <property type="protein sequence ID" value="CAA9426375.1"/>
    <property type="molecule type" value="Genomic_DNA"/>
</dbReference>
<dbReference type="AlphaFoldDB" id="A0A6J4Q2L6"/>
<organism evidence="2">
    <name type="scientific">uncultured Phycisphaerae bacterium</name>
    <dbReference type="NCBI Taxonomy" id="904963"/>
    <lineage>
        <taxon>Bacteria</taxon>
        <taxon>Pseudomonadati</taxon>
        <taxon>Planctomycetota</taxon>
        <taxon>Phycisphaerae</taxon>
        <taxon>environmental samples</taxon>
    </lineage>
</organism>
<accession>A0A6J4Q2L6</accession>
<gene>
    <name evidence="2" type="ORF">AVDCRST_MAG64-3202</name>
</gene>
<feature type="compositionally biased region" description="Basic residues" evidence="1">
    <location>
        <begin position="98"/>
        <end position="123"/>
    </location>
</feature>
<sequence length="314" mass="33850">EEGPGNVVRRRAAGHDRGGDGHRRRAPPARRGRRREDRRAERLEVRRAERHRGVHDPRAARRRVRGHRAALQGAGQDGEEPRGGAEGHPRDRRLAGRGPRRRRALRLGPRLPRRQRQRHRRRRGPGDCPGDGEGPPGADGAFRDVRERGAPVLPHRRDGQPGVRQGVQGPGRRGRRDDLDGDDRLLLGREGQPEVPAAVRRDVPGHGQLHRVRGRRAVRGVPERSDGVVPRAHAVPVTGRGRAGGRAGGGLVGPLVVLAGGLPGADGDGHRAVPLPPLPRADRHAGQGGLRPGGARGRGHGPRHPRAGVAGRAI</sequence>
<feature type="compositionally biased region" description="Gly residues" evidence="1">
    <location>
        <begin position="286"/>
        <end position="296"/>
    </location>
</feature>
<feature type="compositionally biased region" description="Basic and acidic residues" evidence="1">
    <location>
        <begin position="79"/>
        <end position="94"/>
    </location>
</feature>
<feature type="compositionally biased region" description="Basic residues" evidence="1">
    <location>
        <begin position="208"/>
        <end position="218"/>
    </location>
</feature>
<feature type="compositionally biased region" description="Basic and acidic residues" evidence="1">
    <location>
        <begin position="141"/>
        <end position="159"/>
    </location>
</feature>
<evidence type="ECO:0000256" key="1">
    <source>
        <dbReference type="SAM" id="MobiDB-lite"/>
    </source>
</evidence>
<feature type="compositionally biased region" description="Gly residues" evidence="1">
    <location>
        <begin position="127"/>
        <end position="137"/>
    </location>
</feature>
<protein>
    <submittedName>
        <fullName evidence="2">Uncharacterized protein</fullName>
    </submittedName>
</protein>
<feature type="compositionally biased region" description="Basic residues" evidence="1">
    <location>
        <begin position="22"/>
        <end position="33"/>
    </location>
</feature>
<feature type="region of interest" description="Disordered" evidence="1">
    <location>
        <begin position="279"/>
        <end position="314"/>
    </location>
</feature>
<reference evidence="2" key="1">
    <citation type="submission" date="2020-02" db="EMBL/GenBank/DDBJ databases">
        <authorList>
            <person name="Meier V. D."/>
        </authorList>
    </citation>
    <scope>NUCLEOTIDE SEQUENCE</scope>
    <source>
        <strain evidence="2">AVDCRST_MAG64</strain>
    </source>
</reference>
<evidence type="ECO:0000313" key="2">
    <source>
        <dbReference type="EMBL" id="CAA9426375.1"/>
    </source>
</evidence>
<proteinExistence type="predicted"/>
<name>A0A6J4Q2L6_9BACT</name>
<feature type="compositionally biased region" description="Basic residues" evidence="1">
    <location>
        <begin position="297"/>
        <end position="306"/>
    </location>
</feature>
<feature type="compositionally biased region" description="Basic and acidic residues" evidence="1">
    <location>
        <begin position="34"/>
        <end position="47"/>
    </location>
</feature>
<feature type="non-terminal residue" evidence="2">
    <location>
        <position position="314"/>
    </location>
</feature>
<feature type="compositionally biased region" description="Basic and acidic residues" evidence="1">
    <location>
        <begin position="175"/>
        <end position="187"/>
    </location>
</feature>
<feature type="non-terminal residue" evidence="2">
    <location>
        <position position="1"/>
    </location>
</feature>